<dbReference type="PANTHER" id="PTHR20974">
    <property type="entry name" value="UPF0585 PROTEIN CG18661"/>
    <property type="match status" value="1"/>
</dbReference>
<name>A0ABV2L6U0_9HYPH</name>
<reference evidence="1 2" key="1">
    <citation type="submission" date="2024-06" db="EMBL/GenBank/DDBJ databases">
        <title>Genomic Encyclopedia of Type Strains, Phase IV (KMG-IV): sequencing the most valuable type-strain genomes for metagenomic binning, comparative biology and taxonomic classification.</title>
        <authorList>
            <person name="Goeker M."/>
        </authorList>
    </citation>
    <scope>NUCLEOTIDE SEQUENCE [LARGE SCALE GENOMIC DNA]</scope>
    <source>
        <strain evidence="1 2">DSM 21331</strain>
    </source>
</reference>
<dbReference type="RefSeq" id="WP_238277684.1">
    <property type="nucleotide sequence ID" value="NZ_BPQL01000024.1"/>
</dbReference>
<dbReference type="Gene3D" id="3.40.50.150">
    <property type="entry name" value="Vaccinia Virus protein VP39"/>
    <property type="match status" value="1"/>
</dbReference>
<dbReference type="SUPFAM" id="SSF53335">
    <property type="entry name" value="S-adenosyl-L-methionine-dependent methyltransferases"/>
    <property type="match status" value="1"/>
</dbReference>
<comment type="caution">
    <text evidence="1">The sequence shown here is derived from an EMBL/GenBank/DDBJ whole genome shotgun (WGS) entry which is preliminary data.</text>
</comment>
<dbReference type="Proteomes" id="UP001549145">
    <property type="component" value="Unassembled WGS sequence"/>
</dbReference>
<proteinExistence type="predicted"/>
<dbReference type="InterPro" id="IPR029063">
    <property type="entry name" value="SAM-dependent_MTases_sf"/>
</dbReference>
<evidence type="ECO:0000313" key="2">
    <source>
        <dbReference type="Proteomes" id="UP001549145"/>
    </source>
</evidence>
<sequence length="205" mass="22049">MQDWETGRDALTAPAVARNRDAILAALRETLPAHGTVLEVASGSGEHAVHFAAALPGLTWQPSDPELAYRRSIAAHARAAGLANVRPPLDLDAASESWPIARAEAVLCINMIHIAPWPATLGLMAGAARLLPEDGPLFVYGAFREDGQHTAPSNAAFDADLRARDPRWGVRDLEAVTALAADRGLRLERRFALPANNLGLVFRRF</sequence>
<organism evidence="1 2">
    <name type="scientific">Methylobacterium goesingense</name>
    <dbReference type="NCBI Taxonomy" id="243690"/>
    <lineage>
        <taxon>Bacteria</taxon>
        <taxon>Pseudomonadati</taxon>
        <taxon>Pseudomonadota</taxon>
        <taxon>Alphaproteobacteria</taxon>
        <taxon>Hyphomicrobiales</taxon>
        <taxon>Methylobacteriaceae</taxon>
        <taxon>Methylobacterium</taxon>
    </lineage>
</organism>
<accession>A0ABV2L6U0</accession>
<dbReference type="InterPro" id="IPR010342">
    <property type="entry name" value="DUF938"/>
</dbReference>
<evidence type="ECO:0008006" key="3">
    <source>
        <dbReference type="Google" id="ProtNLM"/>
    </source>
</evidence>
<gene>
    <name evidence="1" type="ORF">ABID43_003102</name>
</gene>
<keyword evidence="2" id="KW-1185">Reference proteome</keyword>
<protein>
    <recommendedName>
        <fullName evidence="3">DUF938 domain-containing protein</fullName>
    </recommendedName>
</protein>
<evidence type="ECO:0000313" key="1">
    <source>
        <dbReference type="EMBL" id="MET3693552.1"/>
    </source>
</evidence>
<dbReference type="EMBL" id="JBEPMM010000008">
    <property type="protein sequence ID" value="MET3693552.1"/>
    <property type="molecule type" value="Genomic_DNA"/>
</dbReference>
<dbReference type="Pfam" id="PF06080">
    <property type="entry name" value="DUF938"/>
    <property type="match status" value="1"/>
</dbReference>
<dbReference type="PANTHER" id="PTHR20974:SF0">
    <property type="entry name" value="UPF0585 PROTEIN CG18661"/>
    <property type="match status" value="1"/>
</dbReference>